<feature type="transmembrane region" description="Helical" evidence="1">
    <location>
        <begin position="13"/>
        <end position="31"/>
    </location>
</feature>
<keyword evidence="1" id="KW-0812">Transmembrane</keyword>
<evidence type="ECO:0000313" key="3">
    <source>
        <dbReference type="Proteomes" id="UP000231136"/>
    </source>
</evidence>
<proteinExistence type="predicted"/>
<accession>A0A2H0DTP7</accession>
<evidence type="ECO:0000256" key="1">
    <source>
        <dbReference type="SAM" id="Phobius"/>
    </source>
</evidence>
<dbReference type="AlphaFoldDB" id="A0A2H0DTP7"/>
<organism evidence="2 3">
    <name type="scientific">Candidatus Collierbacteria bacterium CG22_combo_CG10-13_8_21_14_all_43_12</name>
    <dbReference type="NCBI Taxonomy" id="1974537"/>
    <lineage>
        <taxon>Bacteria</taxon>
        <taxon>Candidatus Collieribacteriota</taxon>
    </lineage>
</organism>
<sequence length="66" mass="7290">MYRDNVLATNDQTALRTLALFVSVWVLSQAIKNKNFQILAVWLFGWTNAGLGTAAGLSRENAYASK</sequence>
<protein>
    <submittedName>
        <fullName evidence="2">Uncharacterized protein</fullName>
    </submittedName>
</protein>
<dbReference type="EMBL" id="PCTR01000116">
    <property type="protein sequence ID" value="PIP85542.1"/>
    <property type="molecule type" value="Genomic_DNA"/>
</dbReference>
<gene>
    <name evidence="2" type="ORF">COW83_03755</name>
</gene>
<feature type="transmembrane region" description="Helical" evidence="1">
    <location>
        <begin position="38"/>
        <end position="57"/>
    </location>
</feature>
<comment type="caution">
    <text evidence="2">The sequence shown here is derived from an EMBL/GenBank/DDBJ whole genome shotgun (WGS) entry which is preliminary data.</text>
</comment>
<reference evidence="2 3" key="1">
    <citation type="submission" date="2017-09" db="EMBL/GenBank/DDBJ databases">
        <title>Depth-based differentiation of microbial function through sediment-hosted aquifers and enrichment of novel symbionts in the deep terrestrial subsurface.</title>
        <authorList>
            <person name="Probst A.J."/>
            <person name="Ladd B."/>
            <person name="Jarett J.K."/>
            <person name="Geller-Mcgrath D.E."/>
            <person name="Sieber C.M."/>
            <person name="Emerson J.B."/>
            <person name="Anantharaman K."/>
            <person name="Thomas B.C."/>
            <person name="Malmstrom R."/>
            <person name="Stieglmeier M."/>
            <person name="Klingl A."/>
            <person name="Woyke T."/>
            <person name="Ryan C.M."/>
            <person name="Banfield J.F."/>
        </authorList>
    </citation>
    <scope>NUCLEOTIDE SEQUENCE [LARGE SCALE GENOMIC DNA]</scope>
    <source>
        <strain evidence="2">CG22_combo_CG10-13_8_21_14_all_43_12</strain>
    </source>
</reference>
<keyword evidence="1" id="KW-1133">Transmembrane helix</keyword>
<evidence type="ECO:0000313" key="2">
    <source>
        <dbReference type="EMBL" id="PIP85542.1"/>
    </source>
</evidence>
<name>A0A2H0DTP7_9BACT</name>
<keyword evidence="1" id="KW-0472">Membrane</keyword>
<dbReference type="Proteomes" id="UP000231136">
    <property type="component" value="Unassembled WGS sequence"/>
</dbReference>